<evidence type="ECO:0000313" key="1">
    <source>
        <dbReference type="EMBL" id="MBA0690672.1"/>
    </source>
</evidence>
<keyword evidence="2" id="KW-1185">Reference proteome</keyword>
<comment type="caution">
    <text evidence="1">The sequence shown here is derived from an EMBL/GenBank/DDBJ whole genome shotgun (WGS) entry which is preliminary data.</text>
</comment>
<organism evidence="1 2">
    <name type="scientific">Gossypium aridum</name>
    <name type="common">American cotton</name>
    <name type="synonym">Erioxylum aridum</name>
    <dbReference type="NCBI Taxonomy" id="34290"/>
    <lineage>
        <taxon>Eukaryota</taxon>
        <taxon>Viridiplantae</taxon>
        <taxon>Streptophyta</taxon>
        <taxon>Embryophyta</taxon>
        <taxon>Tracheophyta</taxon>
        <taxon>Spermatophyta</taxon>
        <taxon>Magnoliopsida</taxon>
        <taxon>eudicotyledons</taxon>
        <taxon>Gunneridae</taxon>
        <taxon>Pentapetalae</taxon>
        <taxon>rosids</taxon>
        <taxon>malvids</taxon>
        <taxon>Malvales</taxon>
        <taxon>Malvaceae</taxon>
        <taxon>Malvoideae</taxon>
        <taxon>Gossypium</taxon>
    </lineage>
</organism>
<dbReference type="PANTHER" id="PTHR36893">
    <property type="entry name" value="OS01G0275950 PROTEIN"/>
    <property type="match status" value="1"/>
</dbReference>
<dbReference type="PANTHER" id="PTHR36893:SF1">
    <property type="entry name" value="BULB-TYPE LECTIN DOMAIN-CONTAINING PROTEIN"/>
    <property type="match status" value="1"/>
</dbReference>
<gene>
    <name evidence="1" type="ORF">Goari_008334</name>
</gene>
<dbReference type="Proteomes" id="UP000593577">
    <property type="component" value="Unassembled WGS sequence"/>
</dbReference>
<sequence length="136" mass="15575">MARIRTDVVYTISSTGDLYEYDKSSRPSWKKHLQSEETDKDGSLVPLQGCMIYGLSGDHSVSLFLLTKGGKLVERRLHQRKWKWITHGSPEDHHLTSITPLLEDELKERFFSLFLTTSTGSVFEYQMPKHLGKSSS</sequence>
<accession>A0A7J8XTV8</accession>
<reference evidence="1 2" key="1">
    <citation type="journal article" date="2019" name="Genome Biol. Evol.">
        <title>Insights into the evolution of the New World diploid cottons (Gossypium, subgenus Houzingenia) based on genome sequencing.</title>
        <authorList>
            <person name="Grover C.E."/>
            <person name="Arick M.A. 2nd"/>
            <person name="Thrash A."/>
            <person name="Conover J.L."/>
            <person name="Sanders W.S."/>
            <person name="Peterson D.G."/>
            <person name="Frelichowski J.E."/>
            <person name="Scheffler J.A."/>
            <person name="Scheffler B.E."/>
            <person name="Wendel J.F."/>
        </authorList>
    </citation>
    <scope>NUCLEOTIDE SEQUENCE [LARGE SCALE GENOMIC DNA]</scope>
    <source>
        <strain evidence="1">185</strain>
        <tissue evidence="1">Leaf</tissue>
    </source>
</reference>
<feature type="non-terminal residue" evidence="1">
    <location>
        <position position="136"/>
    </location>
</feature>
<evidence type="ECO:0000313" key="2">
    <source>
        <dbReference type="Proteomes" id="UP000593577"/>
    </source>
</evidence>
<protein>
    <submittedName>
        <fullName evidence="1">Uncharacterized protein</fullName>
    </submittedName>
</protein>
<name>A0A7J8XTV8_GOSAI</name>
<proteinExistence type="predicted"/>
<dbReference type="AlphaFoldDB" id="A0A7J8XTV8"/>
<dbReference type="EMBL" id="JABFAA010000009">
    <property type="protein sequence ID" value="MBA0690672.1"/>
    <property type="molecule type" value="Genomic_DNA"/>
</dbReference>